<comment type="caution">
    <text evidence="10">The sequence shown here is derived from an EMBL/GenBank/DDBJ whole genome shotgun (WGS) entry which is preliminary data.</text>
</comment>
<feature type="domain" description="Ferric oxidoreductase" evidence="9">
    <location>
        <begin position="341"/>
        <end position="455"/>
    </location>
</feature>
<dbReference type="InterPro" id="IPR051410">
    <property type="entry name" value="Ferric/Cupric_Reductase"/>
</dbReference>
<dbReference type="GeneID" id="9379886"/>
<name>D6RMA8_COPC7</name>
<dbReference type="STRING" id="240176.D6RMA8"/>
<keyword evidence="5" id="KW-0406">Ion transport</keyword>
<evidence type="ECO:0000256" key="5">
    <source>
        <dbReference type="ARBA" id="ARBA00023065"/>
    </source>
</evidence>
<protein>
    <submittedName>
        <fullName evidence="10">Metalloreductase</fullName>
    </submittedName>
</protein>
<dbReference type="OMA" id="HESKFRT"/>
<accession>D6RMA8</accession>
<evidence type="ECO:0000256" key="4">
    <source>
        <dbReference type="ARBA" id="ARBA00022989"/>
    </source>
</evidence>
<dbReference type="RefSeq" id="XP_002911427.1">
    <property type="nucleotide sequence ID" value="XM_002911381.1"/>
</dbReference>
<dbReference type="PANTHER" id="PTHR32361">
    <property type="entry name" value="FERRIC/CUPRIC REDUCTASE TRANSMEMBRANE COMPONENT"/>
    <property type="match status" value="1"/>
</dbReference>
<dbReference type="GO" id="GO:0005886">
    <property type="term" value="C:plasma membrane"/>
    <property type="evidence" value="ECO:0007669"/>
    <property type="project" value="TreeGrafter"/>
</dbReference>
<keyword evidence="2" id="KW-0813">Transport</keyword>
<feature type="transmembrane region" description="Helical" evidence="8">
    <location>
        <begin position="289"/>
        <end position="309"/>
    </location>
</feature>
<evidence type="ECO:0000256" key="3">
    <source>
        <dbReference type="ARBA" id="ARBA00022692"/>
    </source>
</evidence>
<feature type="transmembrane region" description="Helical" evidence="8">
    <location>
        <begin position="411"/>
        <end position="428"/>
    </location>
</feature>
<dbReference type="CDD" id="cd06186">
    <property type="entry name" value="NOX_Duox_like_FAD_NADP"/>
    <property type="match status" value="1"/>
</dbReference>
<sequence>MRGVSRWQGSKTSNTCTIYSTSLSITFLPPVFPSLPTCSDAGVLCLVMGHLKGGFGCPRTVVITSSLRGLGPTTQEPGLTELCRMKHFHPCDTFRFANDLSEERPTPQPTTSNISRRCPILCDSKIPDEPPTTDDTNPFLCYSKDAAFLRTLALCLEDHCQREKLPVSSIEKYWERKTAFGIPPIMTYEGALRHAHEDLQEFDEADVPYLVEGAPLNTTHRVPEEEWMLLYNYMRFFDNSYTHASGFLPGRPLWYSRLEAILEKPLFGHRHRTPMAGDIGIMPTRGQSLYIAYLLITQIFLAIFPLTIYRPAYNSFGPPFSAKLGEFMNAHPELQIIGDRTGVIAMADFVALFLFSSRNNILLWITGWSHGTFLLLHRWLGYCTIIQTCLHSLLLAILYGPDHSYQSQRPFWIWGIVGTLAFVVIWPVSVLQIRKRYYEFFLIFHQVFTALGLIATFFHIYAFFKYTWGYEIWVYIAGIIWFLDRFIRLMRMAVNGYRTAVVTAVDSSGEYFCIEIDGVVVDGHAYLSFPTLAWRFWESHPFSVLSSVAVAGDTPARSKDKAVPGDTKASGSQADPEKTSQSSSASSSLSSRTGRVCPRATILFRSRDGITKTIADRVQALAQGQSLSLPVLVESSYRANPSIRNLSGCTTLLCIAGGVGVTAVLPIIKTFGGGRTRFVWGLRNESLLHALQPDLTSLGPGVHVETSVGARLNVREILEEELERDDEDYMILVGTTMQILRGIEKDLAWLRIEPASAVFLRAEARSMKHSHTTVDNDLRRVALH</sequence>
<dbReference type="VEuPathDB" id="FungiDB:CC1G_14424"/>
<keyword evidence="3 8" id="KW-0812">Transmembrane</keyword>
<feature type="transmembrane region" description="Helical" evidence="8">
    <location>
        <begin position="343"/>
        <end position="367"/>
    </location>
</feature>
<feature type="transmembrane region" description="Helical" evidence="8">
    <location>
        <begin position="379"/>
        <end position="399"/>
    </location>
</feature>
<dbReference type="eggNOG" id="KOG0039">
    <property type="taxonomic scope" value="Eukaryota"/>
</dbReference>
<feature type="transmembrane region" description="Helical" evidence="8">
    <location>
        <begin position="440"/>
        <end position="464"/>
    </location>
</feature>
<evidence type="ECO:0000256" key="8">
    <source>
        <dbReference type="SAM" id="Phobius"/>
    </source>
</evidence>
<evidence type="ECO:0000313" key="10">
    <source>
        <dbReference type="EMBL" id="EFI27933.1"/>
    </source>
</evidence>
<feature type="region of interest" description="Disordered" evidence="7">
    <location>
        <begin position="555"/>
        <end position="593"/>
    </location>
</feature>
<feature type="compositionally biased region" description="Low complexity" evidence="7">
    <location>
        <begin position="580"/>
        <end position="591"/>
    </location>
</feature>
<dbReference type="KEGG" id="cci:CC1G_14424"/>
<dbReference type="SUPFAM" id="SSF52343">
    <property type="entry name" value="Ferredoxin reductase-like, C-terminal NADP-linked domain"/>
    <property type="match status" value="1"/>
</dbReference>
<dbReference type="AlphaFoldDB" id="D6RMA8"/>
<evidence type="ECO:0000256" key="7">
    <source>
        <dbReference type="SAM" id="MobiDB-lite"/>
    </source>
</evidence>
<dbReference type="Proteomes" id="UP000001861">
    <property type="component" value="Unassembled WGS sequence"/>
</dbReference>
<comment type="subcellular location">
    <subcellularLocation>
        <location evidence="1">Membrane</location>
        <topology evidence="1">Multi-pass membrane protein</topology>
    </subcellularLocation>
</comment>
<dbReference type="GO" id="GO:0000293">
    <property type="term" value="F:ferric-chelate reductase activity"/>
    <property type="evidence" value="ECO:0007669"/>
    <property type="project" value="TreeGrafter"/>
</dbReference>
<keyword evidence="4 8" id="KW-1133">Transmembrane helix</keyword>
<dbReference type="Pfam" id="PF01794">
    <property type="entry name" value="Ferric_reduct"/>
    <property type="match status" value="1"/>
</dbReference>
<gene>
    <name evidence="10" type="ORF">CC1G_14424</name>
</gene>
<feature type="transmembrane region" description="Helical" evidence="8">
    <location>
        <begin position="470"/>
        <end position="487"/>
    </location>
</feature>
<organism evidence="10 11">
    <name type="scientific">Coprinopsis cinerea (strain Okayama-7 / 130 / ATCC MYA-4618 / FGSC 9003)</name>
    <name type="common">Inky cap fungus</name>
    <name type="synonym">Hormographiella aspergillata</name>
    <dbReference type="NCBI Taxonomy" id="240176"/>
    <lineage>
        <taxon>Eukaryota</taxon>
        <taxon>Fungi</taxon>
        <taxon>Dikarya</taxon>
        <taxon>Basidiomycota</taxon>
        <taxon>Agaricomycotina</taxon>
        <taxon>Agaricomycetes</taxon>
        <taxon>Agaricomycetidae</taxon>
        <taxon>Agaricales</taxon>
        <taxon>Agaricineae</taxon>
        <taxon>Psathyrellaceae</taxon>
        <taxon>Coprinopsis</taxon>
    </lineage>
</organism>
<keyword evidence="11" id="KW-1185">Reference proteome</keyword>
<proteinExistence type="predicted"/>
<dbReference type="GO" id="GO:0006826">
    <property type="term" value="P:iron ion transport"/>
    <property type="evidence" value="ECO:0007669"/>
    <property type="project" value="TreeGrafter"/>
</dbReference>
<dbReference type="HOGENOM" id="CLU_010365_2_0_1"/>
<reference evidence="10 11" key="1">
    <citation type="journal article" date="2010" name="Proc. Natl. Acad. Sci. U.S.A.">
        <title>Insights into evolution of multicellular fungi from the assembled chromosomes of the mushroom Coprinopsis cinerea (Coprinus cinereus).</title>
        <authorList>
            <person name="Stajich J.E."/>
            <person name="Wilke S.K."/>
            <person name="Ahren D."/>
            <person name="Au C.H."/>
            <person name="Birren B.W."/>
            <person name="Borodovsky M."/>
            <person name="Burns C."/>
            <person name="Canback B."/>
            <person name="Casselton L.A."/>
            <person name="Cheng C.K."/>
            <person name="Deng J."/>
            <person name="Dietrich F.S."/>
            <person name="Fargo D.C."/>
            <person name="Farman M.L."/>
            <person name="Gathman A.C."/>
            <person name="Goldberg J."/>
            <person name="Guigo R."/>
            <person name="Hoegger P.J."/>
            <person name="Hooker J.B."/>
            <person name="Huggins A."/>
            <person name="James T.Y."/>
            <person name="Kamada T."/>
            <person name="Kilaru S."/>
            <person name="Kodira C."/>
            <person name="Kues U."/>
            <person name="Kupfer D."/>
            <person name="Kwan H.S."/>
            <person name="Lomsadze A."/>
            <person name="Li W."/>
            <person name="Lilly W.W."/>
            <person name="Ma L.J."/>
            <person name="Mackey A.J."/>
            <person name="Manning G."/>
            <person name="Martin F."/>
            <person name="Muraguchi H."/>
            <person name="Natvig D.O."/>
            <person name="Palmerini H."/>
            <person name="Ramesh M.A."/>
            <person name="Rehmeyer C.J."/>
            <person name="Roe B.A."/>
            <person name="Shenoy N."/>
            <person name="Stanke M."/>
            <person name="Ter-Hovhannisyan V."/>
            <person name="Tunlid A."/>
            <person name="Velagapudi R."/>
            <person name="Vision T.J."/>
            <person name="Zeng Q."/>
            <person name="Zolan M.E."/>
            <person name="Pukkila P.J."/>
        </authorList>
    </citation>
    <scope>NUCLEOTIDE SEQUENCE [LARGE SCALE GENOMIC DNA]</scope>
    <source>
        <strain evidence="11">Okayama-7 / 130 / ATCC MYA-4618 / FGSC 9003</strain>
    </source>
</reference>
<evidence type="ECO:0000313" key="11">
    <source>
        <dbReference type="Proteomes" id="UP000001861"/>
    </source>
</evidence>
<dbReference type="EMBL" id="AACS02000004">
    <property type="protein sequence ID" value="EFI27933.1"/>
    <property type="molecule type" value="Genomic_DNA"/>
</dbReference>
<evidence type="ECO:0000256" key="6">
    <source>
        <dbReference type="ARBA" id="ARBA00023136"/>
    </source>
</evidence>
<dbReference type="SFLD" id="SFLDG01168">
    <property type="entry name" value="Ferric_reductase_subgroup_(FRE"/>
    <property type="match status" value="1"/>
</dbReference>
<evidence type="ECO:0000259" key="9">
    <source>
        <dbReference type="Pfam" id="PF01794"/>
    </source>
</evidence>
<dbReference type="GO" id="GO:0006879">
    <property type="term" value="P:intracellular iron ion homeostasis"/>
    <property type="evidence" value="ECO:0007669"/>
    <property type="project" value="TreeGrafter"/>
</dbReference>
<dbReference type="InterPro" id="IPR013130">
    <property type="entry name" value="Fe3_Rdtase_TM_dom"/>
</dbReference>
<keyword evidence="6 8" id="KW-0472">Membrane</keyword>
<dbReference type="GO" id="GO:0015677">
    <property type="term" value="P:copper ion import"/>
    <property type="evidence" value="ECO:0007669"/>
    <property type="project" value="TreeGrafter"/>
</dbReference>
<dbReference type="PANTHER" id="PTHR32361:SF9">
    <property type="entry name" value="FERRIC REDUCTASE TRANSMEMBRANE COMPONENT 3-RELATED"/>
    <property type="match status" value="1"/>
</dbReference>
<dbReference type="InParanoid" id="D6RMA8"/>
<evidence type="ECO:0000256" key="2">
    <source>
        <dbReference type="ARBA" id="ARBA00022448"/>
    </source>
</evidence>
<dbReference type="InterPro" id="IPR039261">
    <property type="entry name" value="FNR_nucleotide-bd"/>
</dbReference>
<evidence type="ECO:0000256" key="1">
    <source>
        <dbReference type="ARBA" id="ARBA00004141"/>
    </source>
</evidence>
<dbReference type="OrthoDB" id="4494341at2759"/>